<dbReference type="VEuPathDB" id="FungiDB:CAGL0L07546g"/>
<dbReference type="AlphaFoldDB" id="A0A0W0D4K6"/>
<evidence type="ECO:0000256" key="1">
    <source>
        <dbReference type="ARBA" id="ARBA00004141"/>
    </source>
</evidence>
<gene>
    <name evidence="12" type="ORF">AO440_005144</name>
    <name evidence="11" type="ORF">AO440_005391</name>
</gene>
<dbReference type="InterPro" id="IPR004840">
    <property type="entry name" value="Amino_acid_permease_CS"/>
</dbReference>
<feature type="transmembrane region" description="Helical" evidence="9">
    <location>
        <begin position="123"/>
        <end position="140"/>
    </location>
</feature>
<keyword evidence="4 9" id="KW-0812">Transmembrane</keyword>
<dbReference type="PROSITE" id="PS00218">
    <property type="entry name" value="AMINO_ACID_PERMEASE_1"/>
    <property type="match status" value="1"/>
</dbReference>
<feature type="transmembrane region" description="Helical" evidence="9">
    <location>
        <begin position="147"/>
        <end position="168"/>
    </location>
</feature>
<keyword evidence="5" id="KW-0029">Amino-acid transport</keyword>
<dbReference type="VEuPathDB" id="FungiDB:GWK60_L07689"/>
<comment type="caution">
    <text evidence="11">The sequence shown here is derived from an EMBL/GenBank/DDBJ whole genome shotgun (WGS) entry which is preliminary data.</text>
</comment>
<dbReference type="NCBIfam" id="TIGR00913">
    <property type="entry name" value="2A0310"/>
    <property type="match status" value="1"/>
</dbReference>
<dbReference type="EMBL" id="LLZZ01000167">
    <property type="protein sequence ID" value="KTA96791.1"/>
    <property type="molecule type" value="Genomic_DNA"/>
</dbReference>
<evidence type="ECO:0000313" key="12">
    <source>
        <dbReference type="EMBL" id="KTA98444.1"/>
    </source>
</evidence>
<evidence type="ECO:0000256" key="2">
    <source>
        <dbReference type="ARBA" id="ARBA00006983"/>
    </source>
</evidence>
<feature type="transmembrane region" description="Helical" evidence="9">
    <location>
        <begin position="353"/>
        <end position="372"/>
    </location>
</feature>
<accession>A0A0W0D4K6</accession>
<evidence type="ECO:0000259" key="10">
    <source>
        <dbReference type="Pfam" id="PF00324"/>
    </source>
</evidence>
<evidence type="ECO:0000256" key="5">
    <source>
        <dbReference type="ARBA" id="ARBA00022970"/>
    </source>
</evidence>
<evidence type="ECO:0000256" key="9">
    <source>
        <dbReference type="SAM" id="Phobius"/>
    </source>
</evidence>
<dbReference type="PANTHER" id="PTHR43341:SF7">
    <property type="entry name" value="LEU_VAL_ILE AMINO-ACID PERMEASE-RELATED"/>
    <property type="match status" value="1"/>
</dbReference>
<dbReference type="Proteomes" id="UP000054886">
    <property type="component" value="Unassembled WGS sequence"/>
</dbReference>
<evidence type="ECO:0000256" key="4">
    <source>
        <dbReference type="ARBA" id="ARBA00022692"/>
    </source>
</evidence>
<reference evidence="11 13" key="1">
    <citation type="submission" date="2015-10" db="EMBL/GenBank/DDBJ databases">
        <title>Draft genomes sequences of Candida glabrata isolates 1A, 1B, 2A, 2B, 3A and 3B.</title>
        <authorList>
            <person name="Haavelsrud O.E."/>
            <person name="Gaustad P."/>
        </authorList>
    </citation>
    <scope>NUCLEOTIDE SEQUENCE [LARGE SCALE GENOMIC DNA]</scope>
    <source>
        <strain evidence="11">910700640</strain>
    </source>
</reference>
<evidence type="ECO:0000313" key="13">
    <source>
        <dbReference type="Proteomes" id="UP000054886"/>
    </source>
</evidence>
<comment type="subcellular location">
    <subcellularLocation>
        <location evidence="1">Membrane</location>
        <topology evidence="1">Multi-pass membrane protein</topology>
    </subcellularLocation>
</comment>
<keyword evidence="6 9" id="KW-1133">Transmembrane helix</keyword>
<keyword evidence="3" id="KW-0813">Transport</keyword>
<evidence type="ECO:0000256" key="3">
    <source>
        <dbReference type="ARBA" id="ARBA00022448"/>
    </source>
</evidence>
<dbReference type="EMBL" id="LLZZ01000153">
    <property type="protein sequence ID" value="KTA98444.1"/>
    <property type="molecule type" value="Genomic_DNA"/>
</dbReference>
<dbReference type="FunFam" id="1.20.1740.10:FF:000017">
    <property type="entry name" value="Amino acid permease"/>
    <property type="match status" value="1"/>
</dbReference>
<organism evidence="11 13">
    <name type="scientific">Candida glabrata</name>
    <name type="common">Yeast</name>
    <name type="synonym">Torulopsis glabrata</name>
    <dbReference type="NCBI Taxonomy" id="5478"/>
    <lineage>
        <taxon>Eukaryota</taxon>
        <taxon>Fungi</taxon>
        <taxon>Dikarya</taxon>
        <taxon>Ascomycota</taxon>
        <taxon>Saccharomycotina</taxon>
        <taxon>Saccharomycetes</taxon>
        <taxon>Saccharomycetales</taxon>
        <taxon>Saccharomycetaceae</taxon>
        <taxon>Nakaseomyces</taxon>
    </lineage>
</organism>
<dbReference type="GO" id="GO:1903801">
    <property type="term" value="P:L-leucine import across plasma membrane"/>
    <property type="evidence" value="ECO:0007669"/>
    <property type="project" value="EnsemblFungi"/>
</dbReference>
<dbReference type="PANTHER" id="PTHR43341">
    <property type="entry name" value="AMINO ACID PERMEASE"/>
    <property type="match status" value="1"/>
</dbReference>
<feature type="transmembrane region" description="Helical" evidence="9">
    <location>
        <begin position="525"/>
        <end position="551"/>
    </location>
</feature>
<feature type="transmembrane region" description="Helical" evidence="9">
    <location>
        <begin position="563"/>
        <end position="582"/>
    </location>
</feature>
<feature type="region of interest" description="Disordered" evidence="8">
    <location>
        <begin position="1"/>
        <end position="55"/>
    </location>
</feature>
<dbReference type="InterPro" id="IPR004841">
    <property type="entry name" value="AA-permease/SLC12A_dom"/>
</dbReference>
<dbReference type="VEuPathDB" id="FungiDB:GW608_L07711"/>
<feature type="region of interest" description="Disordered" evidence="8">
    <location>
        <begin position="70"/>
        <end position="98"/>
    </location>
</feature>
<proteinExistence type="inferred from homology"/>
<protein>
    <submittedName>
        <fullName evidence="11">Leu/Val/Ile amino-acid permease</fullName>
    </submittedName>
</protein>
<evidence type="ECO:0000256" key="6">
    <source>
        <dbReference type="ARBA" id="ARBA00022989"/>
    </source>
</evidence>
<feature type="transmembrane region" description="Helical" evidence="9">
    <location>
        <begin position="454"/>
        <end position="472"/>
    </location>
</feature>
<evidence type="ECO:0000256" key="7">
    <source>
        <dbReference type="ARBA" id="ARBA00023136"/>
    </source>
</evidence>
<dbReference type="Gene3D" id="1.20.1740.10">
    <property type="entry name" value="Amino acid/polyamine transporter I"/>
    <property type="match status" value="1"/>
</dbReference>
<evidence type="ECO:0000256" key="8">
    <source>
        <dbReference type="SAM" id="MobiDB-lite"/>
    </source>
</evidence>
<comment type="similarity">
    <text evidence="2">Belongs to the amino acid-polyamine-organocation (APC) superfamily. YAT (TC 2.A.3.10) family.</text>
</comment>
<dbReference type="VEuPathDB" id="FungiDB:GVI51_L07403"/>
<dbReference type="VEuPathDB" id="FungiDB:B1J91_L07546g"/>
<feature type="transmembrane region" description="Helical" evidence="9">
    <location>
        <begin position="407"/>
        <end position="427"/>
    </location>
</feature>
<feature type="transmembrane region" description="Helical" evidence="9">
    <location>
        <begin position="478"/>
        <end position="504"/>
    </location>
</feature>
<dbReference type="InterPro" id="IPR004762">
    <property type="entry name" value="Amino_acid_permease_fungi"/>
</dbReference>
<sequence length="634" mass="70512">MFSKVKNYGSSSKKESTAEEFTIPEYSRDDGEKYAGNSNDYSQRDSDNTSIESEPRTKLVHRFVDSFKRAQDVPTGRKSKEIGNNGGSKTKGGFDEDSLDLEGSDHDSIITNTHLKKAMKSRHVMMMSLGTGIGTGLLVANAKGLHFGGPAALVIGYVLVSFVTYFMIQAAGEMAVTYPTLPGNFNAYSSIFVSNAFGFATVWIFCIQWLTVLPLELITASLTIKYWNDKINADVFIVIFYVFLLCIHLFGGVIAYGETEFLFNLCKILMVIGFIIMSIVINAGGAGNREYIGGKFWHDPGAFAGKTAGSRFKGICYVLVSGYFSYGGTELFALSVNEQSNPRRSTPQASKSSLYRILIIYLLTMILIGFNVPYDSDELMGSGGSATHASPYVLAASLNGVKIAPHFINAVILISVISVANSSLYAAPRLMCSLAQQGYAPKFLDYVDRQGRPLLALIACLLVGVIGFVAASPKEEEVFTWLAAIAGLSELFTWSSIMLSHVRFRMAMKLQNRSLEELGYKATTGIYGSIYGVFFNLLVFAAQFWTALFPFGGDGKANANSFFANYLAMPIWLVFYFGYMLWTRDFQLLKPLDKIDLDFHRRIYDPELMRQEDEESKERLRNGSFMMRMYHFWC</sequence>
<feature type="transmembrane region" description="Helical" evidence="9">
    <location>
        <begin position="233"/>
        <end position="255"/>
    </location>
</feature>
<keyword evidence="7 9" id="KW-0472">Membrane</keyword>
<feature type="transmembrane region" description="Helical" evidence="9">
    <location>
        <begin position="188"/>
        <end position="212"/>
    </location>
</feature>
<dbReference type="GO" id="GO:0015192">
    <property type="term" value="F:L-phenylalanine transmembrane transporter activity"/>
    <property type="evidence" value="ECO:0007669"/>
    <property type="project" value="EnsemblFungi"/>
</dbReference>
<evidence type="ECO:0000313" key="11">
    <source>
        <dbReference type="EMBL" id="KTA96791.1"/>
    </source>
</evidence>
<name>A0A0W0D4K6_CANGB</name>
<feature type="compositionally biased region" description="Basic and acidic residues" evidence="8">
    <location>
        <begin position="42"/>
        <end position="55"/>
    </location>
</feature>
<feature type="domain" description="Amino acid permease/ SLC12A" evidence="10">
    <location>
        <begin position="123"/>
        <end position="586"/>
    </location>
</feature>
<dbReference type="Pfam" id="PF00324">
    <property type="entry name" value="AA_permease"/>
    <property type="match status" value="1"/>
</dbReference>
<dbReference type="GO" id="GO:0005886">
    <property type="term" value="C:plasma membrane"/>
    <property type="evidence" value="ECO:0007669"/>
    <property type="project" value="EnsemblFungi"/>
</dbReference>
<feature type="transmembrane region" description="Helical" evidence="9">
    <location>
        <begin position="261"/>
        <end position="281"/>
    </location>
</feature>
<dbReference type="InterPro" id="IPR050524">
    <property type="entry name" value="APC_YAT"/>
</dbReference>